<dbReference type="EMBL" id="JBHTAS010000001">
    <property type="protein sequence ID" value="MFC7139052.1"/>
    <property type="molecule type" value="Genomic_DNA"/>
</dbReference>
<dbReference type="InterPro" id="IPR011234">
    <property type="entry name" value="Fumarylacetoacetase-like_C"/>
</dbReference>
<feature type="compositionally biased region" description="Basic and acidic residues" evidence="2">
    <location>
        <begin position="1"/>
        <end position="11"/>
    </location>
</feature>
<dbReference type="RefSeq" id="WP_274324653.1">
    <property type="nucleotide sequence ID" value="NZ_CP118158.1"/>
</dbReference>
<evidence type="ECO:0000256" key="2">
    <source>
        <dbReference type="SAM" id="MobiDB-lite"/>
    </source>
</evidence>
<feature type="domain" description="Fumarylacetoacetase-like C-terminal" evidence="3">
    <location>
        <begin position="45"/>
        <end position="240"/>
    </location>
</feature>
<dbReference type="PANTHER" id="PTHR11820:SF7">
    <property type="entry name" value="ACYLPYRUVASE FAHD1, MITOCHONDRIAL"/>
    <property type="match status" value="1"/>
</dbReference>
<name>A0ABD5Y0S3_9EURY</name>
<keyword evidence="4" id="KW-0378">Hydrolase</keyword>
<organism evidence="4 5">
    <name type="scientific">Halosimplex aquaticum</name>
    <dbReference type="NCBI Taxonomy" id="3026162"/>
    <lineage>
        <taxon>Archaea</taxon>
        <taxon>Methanobacteriati</taxon>
        <taxon>Methanobacteriota</taxon>
        <taxon>Stenosarchaea group</taxon>
        <taxon>Halobacteria</taxon>
        <taxon>Halobacteriales</taxon>
        <taxon>Haloarculaceae</taxon>
        <taxon>Halosimplex</taxon>
    </lineage>
</organism>
<dbReference type="GO" id="GO:0016853">
    <property type="term" value="F:isomerase activity"/>
    <property type="evidence" value="ECO:0007669"/>
    <property type="project" value="UniProtKB-ARBA"/>
</dbReference>
<comment type="caution">
    <text evidence="4">The sequence shown here is derived from an EMBL/GenBank/DDBJ whole genome shotgun (WGS) entry which is preliminary data.</text>
</comment>
<gene>
    <name evidence="4" type="ORF">ACFQMA_04265</name>
</gene>
<evidence type="ECO:0000313" key="4">
    <source>
        <dbReference type="EMBL" id="MFC7139052.1"/>
    </source>
</evidence>
<accession>A0ABD5Y0S3</accession>
<dbReference type="GO" id="GO:0046872">
    <property type="term" value="F:metal ion binding"/>
    <property type="evidence" value="ECO:0007669"/>
    <property type="project" value="UniProtKB-KW"/>
</dbReference>
<dbReference type="GO" id="GO:0019752">
    <property type="term" value="P:carboxylic acid metabolic process"/>
    <property type="evidence" value="ECO:0007669"/>
    <property type="project" value="UniProtKB-ARBA"/>
</dbReference>
<keyword evidence="1" id="KW-0479">Metal-binding</keyword>
<keyword evidence="5" id="KW-1185">Reference proteome</keyword>
<dbReference type="GeneID" id="78819300"/>
<evidence type="ECO:0000256" key="1">
    <source>
        <dbReference type="ARBA" id="ARBA00022723"/>
    </source>
</evidence>
<evidence type="ECO:0000259" key="3">
    <source>
        <dbReference type="Pfam" id="PF01557"/>
    </source>
</evidence>
<evidence type="ECO:0000313" key="5">
    <source>
        <dbReference type="Proteomes" id="UP001596432"/>
    </source>
</evidence>
<reference evidence="4 5" key="1">
    <citation type="journal article" date="2019" name="Int. J. Syst. Evol. Microbiol.">
        <title>The Global Catalogue of Microorganisms (GCM) 10K type strain sequencing project: providing services to taxonomists for standard genome sequencing and annotation.</title>
        <authorList>
            <consortium name="The Broad Institute Genomics Platform"/>
            <consortium name="The Broad Institute Genome Sequencing Center for Infectious Disease"/>
            <person name="Wu L."/>
            <person name="Ma J."/>
        </authorList>
    </citation>
    <scope>NUCLEOTIDE SEQUENCE [LARGE SCALE GENOMIC DNA]</scope>
    <source>
        <strain evidence="4 5">XZYJT29</strain>
    </source>
</reference>
<proteinExistence type="predicted"/>
<dbReference type="AlphaFoldDB" id="A0ABD5Y0S3"/>
<dbReference type="FunFam" id="3.90.850.10:FF:000002">
    <property type="entry name" value="2-hydroxyhepta-2,4-diene-1,7-dioate isomerase"/>
    <property type="match status" value="1"/>
</dbReference>
<dbReference type="Pfam" id="PF01557">
    <property type="entry name" value="FAA_hydrolase"/>
    <property type="match status" value="1"/>
</dbReference>
<dbReference type="SUPFAM" id="SSF56529">
    <property type="entry name" value="FAH"/>
    <property type="match status" value="1"/>
</dbReference>
<dbReference type="GO" id="GO:0016787">
    <property type="term" value="F:hydrolase activity"/>
    <property type="evidence" value="ECO:0007669"/>
    <property type="project" value="UniProtKB-KW"/>
</dbReference>
<dbReference type="Proteomes" id="UP001596432">
    <property type="component" value="Unassembled WGS sequence"/>
</dbReference>
<dbReference type="Gene3D" id="3.90.850.10">
    <property type="entry name" value="Fumarylacetoacetase-like, C-terminal domain"/>
    <property type="match status" value="1"/>
</dbReference>
<sequence>MRQVRFRDPAGAERTGTYDDGTVSFGDSTYDAEEVDILAPTEPTKIVCVGLNYADHAEEEGMEIPDRPLLFLKPPNAVSSHGSTVELPAGKEKLEWEAELGVVVDRQCKDVDAEEAMDVVRGYTCVDDLSNRDDQRVEQNWIRGKAFDGAAPMGPVVATPDEVPEDASVELRVNGETKQSSSREEFIFSVPELIEEITTYMTLEAGDVIITGTPAGVGPLSDGDTVEIEIEGVGTLEHDVSIPDA</sequence>
<protein>
    <submittedName>
        <fullName evidence="4">Fumarylacetoacetate hydrolase family protein</fullName>
    </submittedName>
</protein>
<dbReference type="InterPro" id="IPR036663">
    <property type="entry name" value="Fumarylacetoacetase_C_sf"/>
</dbReference>
<feature type="region of interest" description="Disordered" evidence="2">
    <location>
        <begin position="1"/>
        <end position="20"/>
    </location>
</feature>
<dbReference type="PANTHER" id="PTHR11820">
    <property type="entry name" value="ACYLPYRUVASE"/>
    <property type="match status" value="1"/>
</dbReference>